<comment type="caution">
    <text evidence="1">The sequence shown here is derived from an EMBL/GenBank/DDBJ whole genome shotgun (WGS) entry which is preliminary data.</text>
</comment>
<protein>
    <submittedName>
        <fullName evidence="1">Uncharacterized protein</fullName>
    </submittedName>
</protein>
<gene>
    <name evidence="1" type="ORF">GXW79_16745</name>
</gene>
<dbReference type="AlphaFoldDB" id="A0AAF1JYY2"/>
<evidence type="ECO:0000313" key="2">
    <source>
        <dbReference type="Proteomes" id="UP001196068"/>
    </source>
</evidence>
<reference evidence="1" key="2">
    <citation type="journal article" date="2021" name="Syst. Appl. Microbiol.">
        <title>Roseomonas hellenica sp. nov., isolated from roots of wild-growing Alkanna tinctoria.</title>
        <authorList>
            <person name="Rat A."/>
            <person name="Naranjo H.D."/>
            <person name="Lebbe L."/>
            <person name="Cnockaert M."/>
            <person name="Krigas N."/>
            <person name="Grigoriadou K."/>
            <person name="Maloupa E."/>
            <person name="Willems A."/>
        </authorList>
    </citation>
    <scope>NUCLEOTIDE SEQUENCE</scope>
    <source>
        <strain evidence="1">LMG 28251</strain>
    </source>
</reference>
<dbReference type="Proteomes" id="UP001196068">
    <property type="component" value="Unassembled WGS sequence"/>
</dbReference>
<dbReference type="EMBL" id="JAAEDH010000021">
    <property type="protein sequence ID" value="MBR0656731.1"/>
    <property type="molecule type" value="Genomic_DNA"/>
</dbReference>
<reference evidence="1" key="1">
    <citation type="submission" date="2020-01" db="EMBL/GenBank/DDBJ databases">
        <authorList>
            <person name="Rat A."/>
        </authorList>
    </citation>
    <scope>NUCLEOTIDE SEQUENCE</scope>
    <source>
        <strain evidence="1">LMG 28251</strain>
    </source>
</reference>
<keyword evidence="2" id="KW-1185">Reference proteome</keyword>
<dbReference type="RefSeq" id="WP_211875597.1">
    <property type="nucleotide sequence ID" value="NZ_JAAEDH010000021.1"/>
</dbReference>
<accession>A0AAF1JYY2</accession>
<name>A0AAF1JYY2_9PROT</name>
<proteinExistence type="predicted"/>
<organism evidence="1 2">
    <name type="scientific">Plastoroseomonas arctica</name>
    <dbReference type="NCBI Taxonomy" id="1509237"/>
    <lineage>
        <taxon>Bacteria</taxon>
        <taxon>Pseudomonadati</taxon>
        <taxon>Pseudomonadota</taxon>
        <taxon>Alphaproteobacteria</taxon>
        <taxon>Acetobacterales</taxon>
        <taxon>Acetobacteraceae</taxon>
        <taxon>Plastoroseomonas</taxon>
    </lineage>
</organism>
<sequence length="221" mass="24361">MSATTSADTERRRQIVNVILPPMKDVCIGNPKFEKIDKGWFKGCGYTTCGGLPAYVARELGLQPQVARDGLNIGGLAGMRNAAIKAGAWQHNETVLRNLGRGMGLEPRRPKPGDFYMLCSGDRHDTGCNAICPEKKEEQHLYKGAKVEHVGVILDSNGPVWKTMDAGQDGPDTQCVRLMTRNFDAATGFMTGERGREGKPMRRLCGWLDVDKYPFLKFAEA</sequence>
<evidence type="ECO:0000313" key="1">
    <source>
        <dbReference type="EMBL" id="MBR0656731.1"/>
    </source>
</evidence>